<dbReference type="GO" id="GO:0034453">
    <property type="term" value="P:microtubule anchoring"/>
    <property type="evidence" value="ECO:0007669"/>
    <property type="project" value="InterPro"/>
</dbReference>
<evidence type="ECO:0000313" key="15">
    <source>
        <dbReference type="Ensembl" id="ENSACOP00000020098.1"/>
    </source>
</evidence>
<keyword evidence="16" id="KW-1185">Reference proteome</keyword>
<dbReference type="AlphaFoldDB" id="A0A8B9GDT7"/>
<dbReference type="GO" id="GO:0060271">
    <property type="term" value="P:cilium assembly"/>
    <property type="evidence" value="ECO:0007669"/>
    <property type="project" value="TreeGrafter"/>
</dbReference>
<dbReference type="GO" id="GO:0031514">
    <property type="term" value="C:motile cilium"/>
    <property type="evidence" value="ECO:0007669"/>
    <property type="project" value="TreeGrafter"/>
</dbReference>
<evidence type="ECO:0000256" key="7">
    <source>
        <dbReference type="ARBA" id="ARBA00023212"/>
    </source>
</evidence>
<evidence type="ECO:0000256" key="1">
    <source>
        <dbReference type="ARBA" id="ARBA00004120"/>
    </source>
</evidence>
<dbReference type="Pfam" id="PF09398">
    <property type="entry name" value="FOP_dimer"/>
    <property type="match status" value="1"/>
</dbReference>
<evidence type="ECO:0000256" key="5">
    <source>
        <dbReference type="ARBA" id="ARBA00022490"/>
    </source>
</evidence>
<dbReference type="FunFam" id="1.20.960.40:FF:000002">
    <property type="entry name" value="LisH domain-containing protein FOPNL"/>
    <property type="match status" value="1"/>
</dbReference>
<evidence type="ECO:0000256" key="2">
    <source>
        <dbReference type="ARBA" id="ARBA00004463"/>
    </source>
</evidence>
<keyword evidence="6" id="KW-0970">Cilium biogenesis/degradation</keyword>
<keyword evidence="7" id="KW-0206">Cytoskeleton</keyword>
<dbReference type="Ensembl" id="ENSACOT00000020824.1">
    <property type="protein sequence ID" value="ENSACOP00000020098.1"/>
    <property type="gene ID" value="ENSACOG00000013842.1"/>
</dbReference>
<dbReference type="PROSITE" id="PS50896">
    <property type="entry name" value="LISH"/>
    <property type="match status" value="1"/>
</dbReference>
<evidence type="ECO:0000313" key="16">
    <source>
        <dbReference type="Proteomes" id="UP000694522"/>
    </source>
</evidence>
<organism evidence="15 16">
    <name type="scientific">Amazona collaria</name>
    <name type="common">yellow-billed parrot</name>
    <dbReference type="NCBI Taxonomy" id="241587"/>
    <lineage>
        <taxon>Eukaryota</taxon>
        <taxon>Metazoa</taxon>
        <taxon>Chordata</taxon>
        <taxon>Craniata</taxon>
        <taxon>Vertebrata</taxon>
        <taxon>Euteleostomi</taxon>
        <taxon>Archelosauria</taxon>
        <taxon>Archosauria</taxon>
        <taxon>Dinosauria</taxon>
        <taxon>Saurischia</taxon>
        <taxon>Theropoda</taxon>
        <taxon>Coelurosauria</taxon>
        <taxon>Aves</taxon>
        <taxon>Neognathae</taxon>
        <taxon>Neoaves</taxon>
        <taxon>Telluraves</taxon>
        <taxon>Australaves</taxon>
        <taxon>Psittaciformes</taxon>
        <taxon>Psittacidae</taxon>
        <taxon>Amazona</taxon>
    </lineage>
</organism>
<name>A0A8B9GDT7_9PSIT</name>
<comment type="similarity">
    <text evidence="4">Belongs to the CEP43 family.</text>
</comment>
<keyword evidence="5" id="KW-0963">Cytoplasm</keyword>
<proteinExistence type="inferred from homology"/>
<dbReference type="GO" id="GO:0036064">
    <property type="term" value="C:ciliary basal body"/>
    <property type="evidence" value="ECO:0007669"/>
    <property type="project" value="TreeGrafter"/>
</dbReference>
<comment type="function">
    <text evidence="9">Involved in the biogenesis of cilia. Required for the recruitment of PLK1 to centrosomes and S phase progression.</text>
</comment>
<evidence type="ECO:0000256" key="9">
    <source>
        <dbReference type="ARBA" id="ARBA00055043"/>
    </source>
</evidence>
<evidence type="ECO:0000256" key="4">
    <source>
        <dbReference type="ARBA" id="ARBA00005385"/>
    </source>
</evidence>
<evidence type="ECO:0000256" key="11">
    <source>
        <dbReference type="ARBA" id="ARBA00076755"/>
    </source>
</evidence>
<reference evidence="15" key="2">
    <citation type="submission" date="2025-09" db="UniProtKB">
        <authorList>
            <consortium name="Ensembl"/>
        </authorList>
    </citation>
    <scope>IDENTIFICATION</scope>
</reference>
<evidence type="ECO:0000256" key="3">
    <source>
        <dbReference type="ARBA" id="ARBA00004607"/>
    </source>
</evidence>
<evidence type="ECO:0000256" key="12">
    <source>
        <dbReference type="ARBA" id="ARBA00081996"/>
    </source>
</evidence>
<sequence>MASVAQLKAALKEALEKKGALGQIKARIRTEVFKALDDQSEPRPPLTRENFLINELIREYLKYNKYNNAAHVLTAESGQPEVSLDRQFLVKELNIVEGTNGKSVPLLYAILSHFLHDGKEESTQNTPARMTLLSYPKQNFGKPPNSQDQKDRIPEPGRTAGTSIEEPLVNTKYEKSDIFRMLISHVKSCKS</sequence>
<reference evidence="15" key="1">
    <citation type="submission" date="2025-08" db="UniProtKB">
        <authorList>
            <consortium name="Ensembl"/>
        </authorList>
    </citation>
    <scope>IDENTIFICATION</scope>
</reference>
<evidence type="ECO:0000256" key="13">
    <source>
        <dbReference type="SAM" id="MobiDB-lite"/>
    </source>
</evidence>
<evidence type="ECO:0000259" key="14">
    <source>
        <dbReference type="Pfam" id="PF09398"/>
    </source>
</evidence>
<feature type="region of interest" description="Disordered" evidence="13">
    <location>
        <begin position="135"/>
        <end position="167"/>
    </location>
</feature>
<dbReference type="Gene3D" id="1.20.960.40">
    <property type="match status" value="1"/>
</dbReference>
<dbReference type="InterPro" id="IPR018993">
    <property type="entry name" value="FOP_dimerisation-dom_N"/>
</dbReference>
<accession>A0A8B9GDT7</accession>
<dbReference type="PANTHER" id="PTHR15431:SF19">
    <property type="entry name" value="CENTROSOMAL PROTEIN 20-RELATED"/>
    <property type="match status" value="1"/>
</dbReference>
<evidence type="ECO:0000256" key="10">
    <source>
        <dbReference type="ARBA" id="ARBA00070736"/>
    </source>
</evidence>
<evidence type="ECO:0000256" key="8">
    <source>
        <dbReference type="ARBA" id="ARBA00023273"/>
    </source>
</evidence>
<dbReference type="InterPro" id="IPR006594">
    <property type="entry name" value="LisH"/>
</dbReference>
<comment type="subcellular location">
    <subcellularLocation>
        <location evidence="1">Cytoplasm</location>
        <location evidence="1">Cytoskeleton</location>
        <location evidence="1">Cilium basal body</location>
    </subcellularLocation>
    <subcellularLocation>
        <location evidence="3">Cytoplasm</location>
        <location evidence="3">Cytoskeleton</location>
        <location evidence="3">Microtubule organizing center</location>
        <location evidence="3">Centrosome</location>
        <location evidence="3">Centriolar satellite</location>
    </subcellularLocation>
    <subcellularLocation>
        <location evidence="2">Cytoplasmic granule</location>
    </subcellularLocation>
</comment>
<dbReference type="PANTHER" id="PTHR15431">
    <property type="entry name" value="FGFR1 ONCOGENE PARTNER/LISH DOMAIN-CONTAINING PROTEIN"/>
    <property type="match status" value="1"/>
</dbReference>
<dbReference type="GO" id="GO:0034451">
    <property type="term" value="C:centriolar satellite"/>
    <property type="evidence" value="ECO:0007669"/>
    <property type="project" value="UniProtKB-SubCell"/>
</dbReference>
<protein>
    <recommendedName>
        <fullName evidence="10">Centrosomal protein 20</fullName>
    </recommendedName>
    <alternativeName>
        <fullName evidence="11">FGFR1OP N-terminal-like protein</fullName>
    </alternativeName>
    <alternativeName>
        <fullName evidence="12">LisH domain-containing protein FOPNL</fullName>
    </alternativeName>
</protein>
<evidence type="ECO:0000256" key="6">
    <source>
        <dbReference type="ARBA" id="ARBA00022794"/>
    </source>
</evidence>
<dbReference type="Proteomes" id="UP000694522">
    <property type="component" value="Unplaced"/>
</dbReference>
<keyword evidence="8" id="KW-0966">Cell projection</keyword>
<feature type="domain" description="FGFR1 oncogene partner (FOP) N-terminal dimerisation" evidence="14">
    <location>
        <begin position="45"/>
        <end position="113"/>
    </location>
</feature>